<dbReference type="InterPro" id="IPR050330">
    <property type="entry name" value="Bact_OuterMem_StrucFunc"/>
</dbReference>
<dbReference type="CDD" id="cd07185">
    <property type="entry name" value="OmpA_C-like"/>
    <property type="match status" value="1"/>
</dbReference>
<proteinExistence type="predicted"/>
<evidence type="ECO:0000256" key="3">
    <source>
        <dbReference type="ARBA" id="ARBA00023237"/>
    </source>
</evidence>
<dbReference type="InterPro" id="IPR006664">
    <property type="entry name" value="OMP_bac"/>
</dbReference>
<keyword evidence="3" id="KW-0998">Cell outer membrane</keyword>
<dbReference type="Gene3D" id="3.30.1330.60">
    <property type="entry name" value="OmpA-like domain"/>
    <property type="match status" value="1"/>
</dbReference>
<name>A0A419F514_9BACT</name>
<protein>
    <submittedName>
        <fullName evidence="6">OmpA family protein</fullName>
    </submittedName>
</protein>
<evidence type="ECO:0000256" key="1">
    <source>
        <dbReference type="ARBA" id="ARBA00004442"/>
    </source>
</evidence>
<evidence type="ECO:0000313" key="6">
    <source>
        <dbReference type="EMBL" id="RJP73542.1"/>
    </source>
</evidence>
<evidence type="ECO:0000259" key="5">
    <source>
        <dbReference type="PROSITE" id="PS51123"/>
    </source>
</evidence>
<dbReference type="Proteomes" id="UP000285961">
    <property type="component" value="Unassembled WGS sequence"/>
</dbReference>
<gene>
    <name evidence="6" type="ORF">C4532_04320</name>
</gene>
<evidence type="ECO:0000256" key="2">
    <source>
        <dbReference type="ARBA" id="ARBA00023136"/>
    </source>
</evidence>
<feature type="domain" description="OmpA-like" evidence="5">
    <location>
        <begin position="62"/>
        <end position="179"/>
    </location>
</feature>
<dbReference type="Pfam" id="PF00691">
    <property type="entry name" value="OmpA"/>
    <property type="match status" value="1"/>
</dbReference>
<dbReference type="AlphaFoldDB" id="A0A419F514"/>
<keyword evidence="2 4" id="KW-0472">Membrane</keyword>
<dbReference type="PRINTS" id="PR01021">
    <property type="entry name" value="OMPADOMAIN"/>
</dbReference>
<dbReference type="SUPFAM" id="SSF103088">
    <property type="entry name" value="OmpA-like"/>
    <property type="match status" value="1"/>
</dbReference>
<reference evidence="6 7" key="1">
    <citation type="journal article" date="2017" name="ISME J.">
        <title>Energy and carbon metabolisms in a deep terrestrial subsurface fluid microbial community.</title>
        <authorList>
            <person name="Momper L."/>
            <person name="Jungbluth S.P."/>
            <person name="Lee M.D."/>
            <person name="Amend J.P."/>
        </authorList>
    </citation>
    <scope>NUCLEOTIDE SEQUENCE [LARGE SCALE GENOMIC DNA]</scope>
    <source>
        <strain evidence="6">SURF_17</strain>
    </source>
</reference>
<organism evidence="6 7">
    <name type="scientific">Candidatus Abyssobacteria bacterium SURF_17</name>
    <dbReference type="NCBI Taxonomy" id="2093361"/>
    <lineage>
        <taxon>Bacteria</taxon>
        <taxon>Pseudomonadati</taxon>
        <taxon>Candidatus Hydrogenedentota</taxon>
        <taxon>Candidatus Abyssobacteria</taxon>
    </lineage>
</organism>
<accession>A0A419F514</accession>
<comment type="caution">
    <text evidence="6">The sequence shown here is derived from an EMBL/GenBank/DDBJ whole genome shotgun (WGS) entry which is preliminary data.</text>
</comment>
<dbReference type="InterPro" id="IPR036737">
    <property type="entry name" value="OmpA-like_sf"/>
</dbReference>
<dbReference type="PROSITE" id="PS51123">
    <property type="entry name" value="OMPA_2"/>
    <property type="match status" value="1"/>
</dbReference>
<comment type="subcellular location">
    <subcellularLocation>
        <location evidence="1">Cell outer membrane</location>
    </subcellularLocation>
</comment>
<dbReference type="InterPro" id="IPR006665">
    <property type="entry name" value="OmpA-like"/>
</dbReference>
<evidence type="ECO:0000313" key="7">
    <source>
        <dbReference type="Proteomes" id="UP000285961"/>
    </source>
</evidence>
<sequence length="180" mass="19977">MRKAVLDKTGIVTCILALALSGLLVIGCASTSERHETIIRQGPFSMLYAELNMVAKAEPVNGQELVVRFPAVALFGVDEYSLQPGARQNLEGVAQVLKRYPEFIVIVEGHTDSRGEESYNQWLSERRSRIVADVFVGAGLDPTRIQVVGYGESRPLTTNRTSEGRQQNRRVELHIKPMQP</sequence>
<dbReference type="PANTHER" id="PTHR30329:SF21">
    <property type="entry name" value="LIPOPROTEIN YIAD-RELATED"/>
    <property type="match status" value="1"/>
</dbReference>
<dbReference type="GO" id="GO:0009279">
    <property type="term" value="C:cell outer membrane"/>
    <property type="evidence" value="ECO:0007669"/>
    <property type="project" value="UniProtKB-SubCell"/>
</dbReference>
<evidence type="ECO:0000256" key="4">
    <source>
        <dbReference type="PROSITE-ProRule" id="PRU00473"/>
    </source>
</evidence>
<dbReference type="PANTHER" id="PTHR30329">
    <property type="entry name" value="STATOR ELEMENT OF FLAGELLAR MOTOR COMPLEX"/>
    <property type="match status" value="1"/>
</dbReference>
<dbReference type="PROSITE" id="PS51257">
    <property type="entry name" value="PROKAR_LIPOPROTEIN"/>
    <property type="match status" value="1"/>
</dbReference>
<dbReference type="EMBL" id="QZKI01000026">
    <property type="protein sequence ID" value="RJP73542.1"/>
    <property type="molecule type" value="Genomic_DNA"/>
</dbReference>